<dbReference type="RefSeq" id="WP_143910414.1">
    <property type="nucleotide sequence ID" value="NZ_CP041765.1"/>
</dbReference>
<dbReference type="Pfam" id="PF13439">
    <property type="entry name" value="Glyco_transf_4"/>
    <property type="match status" value="1"/>
</dbReference>
<accession>A0A516X7I4</accession>
<dbReference type="EMBL" id="CP041765">
    <property type="protein sequence ID" value="QDQ99010.1"/>
    <property type="molecule type" value="Genomic_DNA"/>
</dbReference>
<dbReference type="AlphaFoldDB" id="A0A516X7I4"/>
<evidence type="ECO:0000259" key="4">
    <source>
        <dbReference type="Pfam" id="PF13439"/>
    </source>
</evidence>
<reference evidence="5 6" key="1">
    <citation type="submission" date="2019-07" db="EMBL/GenBank/DDBJ databases">
        <title>Tomitella cavernea sp. nov., an actinomycete isolated from soil.</title>
        <authorList>
            <person name="Cheng J."/>
        </authorList>
    </citation>
    <scope>NUCLEOTIDE SEQUENCE [LARGE SCALE GENOMIC DNA]</scope>
    <source>
        <strain evidence="5 6">HY188</strain>
    </source>
</reference>
<proteinExistence type="predicted"/>
<name>A0A516X7I4_9ACTN</name>
<gene>
    <name evidence="5" type="ORF">FO059_04030</name>
</gene>
<dbReference type="Gene3D" id="3.40.50.2000">
    <property type="entry name" value="Glycogen Phosphorylase B"/>
    <property type="match status" value="2"/>
</dbReference>
<dbReference type="PANTHER" id="PTHR12526:SF631">
    <property type="entry name" value="BLL6306 PROTEIN"/>
    <property type="match status" value="1"/>
</dbReference>
<dbReference type="Proteomes" id="UP000317344">
    <property type="component" value="Chromosome"/>
</dbReference>
<dbReference type="SUPFAM" id="SSF53756">
    <property type="entry name" value="UDP-Glycosyltransferase/glycogen phosphorylase"/>
    <property type="match status" value="1"/>
</dbReference>
<evidence type="ECO:0000313" key="5">
    <source>
        <dbReference type="EMBL" id="QDQ99010.1"/>
    </source>
</evidence>
<dbReference type="CDD" id="cd03801">
    <property type="entry name" value="GT4_PimA-like"/>
    <property type="match status" value="1"/>
</dbReference>
<reference evidence="5 6" key="2">
    <citation type="submission" date="2019-07" db="EMBL/GenBank/DDBJ databases">
        <authorList>
            <person name="Huang Y."/>
        </authorList>
    </citation>
    <scope>NUCLEOTIDE SEQUENCE [LARGE SCALE GENOMIC DNA]</scope>
    <source>
        <strain evidence="5 6">HY188</strain>
    </source>
</reference>
<dbReference type="PANTHER" id="PTHR12526">
    <property type="entry name" value="GLYCOSYLTRANSFERASE"/>
    <property type="match status" value="1"/>
</dbReference>
<evidence type="ECO:0000313" key="6">
    <source>
        <dbReference type="Proteomes" id="UP000317344"/>
    </source>
</evidence>
<sequence>MRWAAGSRRRKAAGHEGRRPVALWASTSTSTQGGIASYVRTLEDTPLWSQWSITHVCTHRDGNFARKVAVFAAGAAEFAWRILVHRPALVHLHTASYGSFARKSILVWLAAAMRVPVVLHVHGAGFSEFYSGHGILIRAYIRATLVRADRVVALGDSWARRLQRIAPASRIIVIPNAVRVRRTSEDPVSDRTVRVLFLGRVREYKGVFALLDAWRIVQAAQGRRVRLTIAGDGELGAARSRAQDLGLDDAVDFPGWVNPDEVEELLEHSRILVLPSRYEGQPFAVIEAMAHGLCVVASEVGGVPELIADGCGILIPPDDVEALAAALNLVLADRELRKRTGAAAYARARACYDADVVWRRIDAMYRDLVR</sequence>
<dbReference type="Pfam" id="PF00534">
    <property type="entry name" value="Glycos_transf_1"/>
    <property type="match status" value="1"/>
</dbReference>
<keyword evidence="1" id="KW-0328">Glycosyltransferase</keyword>
<evidence type="ECO:0000256" key="1">
    <source>
        <dbReference type="ARBA" id="ARBA00022676"/>
    </source>
</evidence>
<feature type="domain" description="Glycosyl transferase family 1" evidence="3">
    <location>
        <begin position="193"/>
        <end position="346"/>
    </location>
</feature>
<dbReference type="InterPro" id="IPR001296">
    <property type="entry name" value="Glyco_trans_1"/>
</dbReference>
<keyword evidence="6" id="KW-1185">Reference proteome</keyword>
<dbReference type="InterPro" id="IPR028098">
    <property type="entry name" value="Glyco_trans_4-like_N"/>
</dbReference>
<dbReference type="OrthoDB" id="477186at2"/>
<organism evidence="5 6">
    <name type="scientific">Tomitella fengzijianii</name>
    <dbReference type="NCBI Taxonomy" id="2597660"/>
    <lineage>
        <taxon>Bacteria</taxon>
        <taxon>Bacillati</taxon>
        <taxon>Actinomycetota</taxon>
        <taxon>Actinomycetes</taxon>
        <taxon>Mycobacteriales</taxon>
        <taxon>Tomitella</taxon>
    </lineage>
</organism>
<dbReference type="GO" id="GO:0016757">
    <property type="term" value="F:glycosyltransferase activity"/>
    <property type="evidence" value="ECO:0007669"/>
    <property type="project" value="UniProtKB-KW"/>
</dbReference>
<protein>
    <submittedName>
        <fullName evidence="5">Glycosyltransferase family 4 protein</fullName>
    </submittedName>
</protein>
<dbReference type="KEGG" id="toy:FO059_04030"/>
<feature type="domain" description="Glycosyltransferase subfamily 4-like N-terminal" evidence="4">
    <location>
        <begin position="71"/>
        <end position="180"/>
    </location>
</feature>
<evidence type="ECO:0000256" key="2">
    <source>
        <dbReference type="ARBA" id="ARBA00022679"/>
    </source>
</evidence>
<evidence type="ECO:0000259" key="3">
    <source>
        <dbReference type="Pfam" id="PF00534"/>
    </source>
</evidence>
<keyword evidence="2 5" id="KW-0808">Transferase</keyword>